<name>A0AAD9D6V2_9STRA</name>
<accession>A0AAD9D6V2</accession>
<organism evidence="2 3">
    <name type="scientific">Skeletonema marinoi</name>
    <dbReference type="NCBI Taxonomy" id="267567"/>
    <lineage>
        <taxon>Eukaryota</taxon>
        <taxon>Sar</taxon>
        <taxon>Stramenopiles</taxon>
        <taxon>Ochrophyta</taxon>
        <taxon>Bacillariophyta</taxon>
        <taxon>Coscinodiscophyceae</taxon>
        <taxon>Thalassiosirophycidae</taxon>
        <taxon>Thalassiosirales</taxon>
        <taxon>Skeletonemataceae</taxon>
        <taxon>Skeletonema</taxon>
        <taxon>Skeletonema marinoi-dohrnii complex</taxon>
    </lineage>
</organism>
<proteinExistence type="predicted"/>
<evidence type="ECO:0000256" key="1">
    <source>
        <dbReference type="SAM" id="MobiDB-lite"/>
    </source>
</evidence>
<dbReference type="AlphaFoldDB" id="A0AAD9D6V2"/>
<evidence type="ECO:0000313" key="2">
    <source>
        <dbReference type="EMBL" id="KAK1736137.1"/>
    </source>
</evidence>
<reference evidence="2" key="1">
    <citation type="submission" date="2023-06" db="EMBL/GenBank/DDBJ databases">
        <title>Survivors Of The Sea: Transcriptome response of Skeletonema marinoi to long-term dormancy.</title>
        <authorList>
            <person name="Pinder M.I.M."/>
            <person name="Kourtchenko O."/>
            <person name="Robertson E.K."/>
            <person name="Larsson T."/>
            <person name="Maumus F."/>
            <person name="Osuna-Cruz C.M."/>
            <person name="Vancaester E."/>
            <person name="Stenow R."/>
            <person name="Vandepoele K."/>
            <person name="Ploug H."/>
            <person name="Bruchert V."/>
            <person name="Godhe A."/>
            <person name="Topel M."/>
        </authorList>
    </citation>
    <scope>NUCLEOTIDE SEQUENCE</scope>
    <source>
        <strain evidence="2">R05AC</strain>
    </source>
</reference>
<dbReference type="Proteomes" id="UP001224775">
    <property type="component" value="Unassembled WGS sequence"/>
</dbReference>
<protein>
    <submittedName>
        <fullName evidence="2">Uncharacterized protein</fullName>
    </submittedName>
</protein>
<sequence>MSLMTQSLLMEAQSLRLEGDMDGSIAILRVVISNCNADKVAAVAEHQITHQLWEMASYQLSLLLLQNCGRCSNQASEREADNILMKPGYRLRLSTKAFGYPACECAVDKSSCKLKTNDEAKLPLLMIDDILPHPFFNALRHSLRPNSRYWTDFYSKTNEVEEGGKRRQSFASHNVSLPNSTELTYTKCIEKASSLIEQVAIIVKHSLTQRFPSILAATSAEVWSHRRPPDAQHQLHYDMDEIRLHIRKQRHNDECNSAARENKRQKVGNRSDGNQAEELSSTTTDLCPIISCVLTVNVPNQTKTCDRCGMVGDGAPTLVCNQSLLGRTSNEGWLCYPRLNRLVAFDGSLLHAVVPGIPSEVLGEDEDDYSRVTLMIGFWKDVTLSVPDKTPQCLTIGPNVPFPSSLLAEFKPIAVDENTVTKHMHAAIKHVIDPNLVRPLWTEIDQAGDCNEAATISEKDSSGRFFLRSTDPTEIDKKVLGF</sequence>
<gene>
    <name evidence="2" type="ORF">QTG54_013273</name>
</gene>
<comment type="caution">
    <text evidence="2">The sequence shown here is derived from an EMBL/GenBank/DDBJ whole genome shotgun (WGS) entry which is preliminary data.</text>
</comment>
<feature type="region of interest" description="Disordered" evidence="1">
    <location>
        <begin position="253"/>
        <end position="278"/>
    </location>
</feature>
<evidence type="ECO:0000313" key="3">
    <source>
        <dbReference type="Proteomes" id="UP001224775"/>
    </source>
</evidence>
<keyword evidence="3" id="KW-1185">Reference proteome</keyword>
<dbReference type="EMBL" id="JATAAI010000030">
    <property type="protein sequence ID" value="KAK1736137.1"/>
    <property type="molecule type" value="Genomic_DNA"/>
</dbReference>